<dbReference type="InterPro" id="IPR007969">
    <property type="entry name" value="DUF732"/>
</dbReference>
<dbReference type="Pfam" id="PF05305">
    <property type="entry name" value="DUF732"/>
    <property type="match status" value="1"/>
</dbReference>
<keyword evidence="2" id="KW-0732">Signal</keyword>
<gene>
    <name evidence="4" type="ORF">KV396_00215</name>
</gene>
<dbReference type="RefSeq" id="WP_247956448.1">
    <property type="nucleotide sequence ID" value="NZ_CP078077.1"/>
</dbReference>
<feature type="chain" id="PRO_5046210690" evidence="2">
    <location>
        <begin position="25"/>
        <end position="155"/>
    </location>
</feature>
<dbReference type="PROSITE" id="PS51257">
    <property type="entry name" value="PROKAR_LIPOPROTEIN"/>
    <property type="match status" value="1"/>
</dbReference>
<evidence type="ECO:0000259" key="3">
    <source>
        <dbReference type="Pfam" id="PF05305"/>
    </source>
</evidence>
<name>A0ABY4IJR2_9MICO</name>
<keyword evidence="5" id="KW-1185">Reference proteome</keyword>
<evidence type="ECO:0000313" key="5">
    <source>
        <dbReference type="Proteomes" id="UP000831963"/>
    </source>
</evidence>
<evidence type="ECO:0000256" key="1">
    <source>
        <dbReference type="SAM" id="MobiDB-lite"/>
    </source>
</evidence>
<feature type="domain" description="DUF732" evidence="3">
    <location>
        <begin position="71"/>
        <end position="149"/>
    </location>
</feature>
<reference evidence="4 5" key="1">
    <citation type="submission" date="2021-06" db="EMBL/GenBank/DDBJ databases">
        <title>Genome-based taxonomic framework of Microbacterium strains isolated from marine environment, the description of four new species and reclassification of four preexisting species.</title>
        <authorList>
            <person name="Lee S.D."/>
            <person name="Kim S.-M."/>
            <person name="Byeon Y.-S."/>
            <person name="Yang H.L."/>
            <person name="Kim I.S."/>
        </authorList>
    </citation>
    <scope>NUCLEOTIDE SEQUENCE [LARGE SCALE GENOMIC DNA]</scope>
    <source>
        <strain evidence="4 5">SSW1-36</strain>
    </source>
</reference>
<organism evidence="4 5">
    <name type="scientific">Microbacterium galbinum</name>
    <dbReference type="NCBI Taxonomy" id="2851646"/>
    <lineage>
        <taxon>Bacteria</taxon>
        <taxon>Bacillati</taxon>
        <taxon>Actinomycetota</taxon>
        <taxon>Actinomycetes</taxon>
        <taxon>Micrococcales</taxon>
        <taxon>Microbacteriaceae</taxon>
        <taxon>Microbacterium</taxon>
    </lineage>
</organism>
<dbReference type="Proteomes" id="UP000831963">
    <property type="component" value="Chromosome"/>
</dbReference>
<accession>A0ABY4IJR2</accession>
<protein>
    <submittedName>
        <fullName evidence="4">DUF732 domain-containing protein</fullName>
    </submittedName>
</protein>
<feature type="compositionally biased region" description="Low complexity" evidence="1">
    <location>
        <begin position="23"/>
        <end position="47"/>
    </location>
</feature>
<proteinExistence type="predicted"/>
<sequence>MKNPTKAVALAAALLLAMTLSACGDDAPSSSGESTSTQSRTQSSTAESEAESESPERPEPLVAQSPPSDTDAQFLAEARDRLAGLGSATTIPDASDEQLIAAGHEACDALISQQPFNDVSVIEGEERVQGSFLDSAAIASAGILYFCPEINGKTL</sequence>
<feature type="signal peptide" evidence="2">
    <location>
        <begin position="1"/>
        <end position="24"/>
    </location>
</feature>
<dbReference type="EMBL" id="CP078077">
    <property type="protein sequence ID" value="UPL13007.1"/>
    <property type="molecule type" value="Genomic_DNA"/>
</dbReference>
<feature type="region of interest" description="Disordered" evidence="1">
    <location>
        <begin position="23"/>
        <end position="71"/>
    </location>
</feature>
<evidence type="ECO:0000313" key="4">
    <source>
        <dbReference type="EMBL" id="UPL13007.1"/>
    </source>
</evidence>
<evidence type="ECO:0000256" key="2">
    <source>
        <dbReference type="SAM" id="SignalP"/>
    </source>
</evidence>